<sequence>MIKRLESPRGLKAPPSVFILLLNKQEGEVDCWPLQCPTLTCEYTAISEGECCPHCVSDPCLADNITYDIRKTCPDGFGITRLSGAVWTMVGSPCTTCKCKVRLSVLPDAAAGWELLPQRPFLEAAVVWISYLQPCSLLVMQKIEEFMQNQNQLLKCTVAYICEFKLRK</sequence>
<dbReference type="GO" id="GO:0005615">
    <property type="term" value="C:extracellular space"/>
    <property type="evidence" value="ECO:0007669"/>
    <property type="project" value="TreeGrafter"/>
</dbReference>
<accession>A0A3L8S2L6</accession>
<evidence type="ECO:0000313" key="3">
    <source>
        <dbReference type="Proteomes" id="UP000276834"/>
    </source>
</evidence>
<dbReference type="GO" id="GO:0005080">
    <property type="term" value="F:protein kinase C binding"/>
    <property type="evidence" value="ECO:0007669"/>
    <property type="project" value="TreeGrafter"/>
</dbReference>
<dbReference type="Proteomes" id="UP000276834">
    <property type="component" value="Unassembled WGS sequence"/>
</dbReference>
<dbReference type="STRING" id="44316.ENSEGOP00005013106"/>
<dbReference type="GO" id="GO:0045778">
    <property type="term" value="P:positive regulation of ossification"/>
    <property type="evidence" value="ECO:0007669"/>
    <property type="project" value="TreeGrafter"/>
</dbReference>
<keyword evidence="3" id="KW-1185">Reference proteome</keyword>
<evidence type="ECO:0000256" key="1">
    <source>
        <dbReference type="ARBA" id="ARBA00023180"/>
    </source>
</evidence>
<dbReference type="OrthoDB" id="6516201at2759"/>
<protein>
    <recommendedName>
        <fullName evidence="4">VWFC domain-containing protein</fullName>
    </recommendedName>
</protein>
<dbReference type="GO" id="GO:0005737">
    <property type="term" value="C:cytoplasm"/>
    <property type="evidence" value="ECO:0007669"/>
    <property type="project" value="TreeGrafter"/>
</dbReference>
<evidence type="ECO:0000313" key="2">
    <source>
        <dbReference type="EMBL" id="RLV94402.1"/>
    </source>
</evidence>
<dbReference type="GO" id="GO:0045667">
    <property type="term" value="P:regulation of osteoblast differentiation"/>
    <property type="evidence" value="ECO:0007669"/>
    <property type="project" value="TreeGrafter"/>
</dbReference>
<proteinExistence type="predicted"/>
<reference evidence="2 3" key="1">
    <citation type="journal article" date="2018" name="Proc. R. Soc. B">
        <title>A non-coding region near Follistatin controls head colour polymorphism in the Gouldian finch.</title>
        <authorList>
            <person name="Toomey M.B."/>
            <person name="Marques C.I."/>
            <person name="Andrade P."/>
            <person name="Araujo P.M."/>
            <person name="Sabatino S."/>
            <person name="Gazda M.A."/>
            <person name="Afonso S."/>
            <person name="Lopes R.J."/>
            <person name="Corbo J.C."/>
            <person name="Carneiro M."/>
        </authorList>
    </citation>
    <scope>NUCLEOTIDE SEQUENCE [LARGE SCALE GENOMIC DNA]</scope>
    <source>
        <strain evidence="2">Red01</strain>
        <tissue evidence="2">Muscle</tissue>
    </source>
</reference>
<dbReference type="PANTHER" id="PTHR24042:SF2">
    <property type="entry name" value="PROTEIN KINASE C-BINDING PROTEIN NELL1"/>
    <property type="match status" value="1"/>
</dbReference>
<evidence type="ECO:0008006" key="4">
    <source>
        <dbReference type="Google" id="ProtNLM"/>
    </source>
</evidence>
<dbReference type="EMBL" id="QUSF01000085">
    <property type="protein sequence ID" value="RLV94402.1"/>
    <property type="molecule type" value="Genomic_DNA"/>
</dbReference>
<dbReference type="InterPro" id="IPR051586">
    <property type="entry name" value="PKC-binding_NELL"/>
</dbReference>
<dbReference type="PANTHER" id="PTHR24042">
    <property type="entry name" value="NEL HOMOLOG"/>
    <property type="match status" value="1"/>
</dbReference>
<comment type="caution">
    <text evidence="2">The sequence shown here is derived from an EMBL/GenBank/DDBJ whole genome shotgun (WGS) entry which is preliminary data.</text>
</comment>
<organism evidence="2 3">
    <name type="scientific">Chloebia gouldiae</name>
    <name type="common">Gouldian finch</name>
    <name type="synonym">Erythrura gouldiae</name>
    <dbReference type="NCBI Taxonomy" id="44316"/>
    <lineage>
        <taxon>Eukaryota</taxon>
        <taxon>Metazoa</taxon>
        <taxon>Chordata</taxon>
        <taxon>Craniata</taxon>
        <taxon>Vertebrata</taxon>
        <taxon>Euteleostomi</taxon>
        <taxon>Archelosauria</taxon>
        <taxon>Archosauria</taxon>
        <taxon>Dinosauria</taxon>
        <taxon>Saurischia</taxon>
        <taxon>Theropoda</taxon>
        <taxon>Coelurosauria</taxon>
        <taxon>Aves</taxon>
        <taxon>Neognathae</taxon>
        <taxon>Neoaves</taxon>
        <taxon>Telluraves</taxon>
        <taxon>Australaves</taxon>
        <taxon>Passeriformes</taxon>
        <taxon>Passeroidea</taxon>
        <taxon>Passeridae</taxon>
        <taxon>Chloebia</taxon>
    </lineage>
</organism>
<gene>
    <name evidence="2" type="ORF">DV515_00013172</name>
</gene>
<name>A0A3L8S2L6_CHLGU</name>
<dbReference type="AlphaFoldDB" id="A0A3L8S2L6"/>
<dbReference type="GO" id="GO:0008201">
    <property type="term" value="F:heparin binding"/>
    <property type="evidence" value="ECO:0007669"/>
    <property type="project" value="TreeGrafter"/>
</dbReference>
<keyword evidence="1" id="KW-0325">Glycoprotein</keyword>